<keyword evidence="4" id="KW-0813">Transport</keyword>
<comment type="similarity">
    <text evidence="2">Belongs to the cytochrome c oxidase subunit 2 family.</text>
</comment>
<evidence type="ECO:0000256" key="4">
    <source>
        <dbReference type="ARBA" id="ARBA00022448"/>
    </source>
</evidence>
<dbReference type="SUPFAM" id="SSF49503">
    <property type="entry name" value="Cupredoxins"/>
    <property type="match status" value="1"/>
</dbReference>
<evidence type="ECO:0000256" key="3">
    <source>
        <dbReference type="ARBA" id="ARBA00012949"/>
    </source>
</evidence>
<dbReference type="Proteomes" id="UP000005439">
    <property type="component" value="Chromosome"/>
</dbReference>
<reference evidence="17 18" key="2">
    <citation type="journal article" date="2012" name="Stand. Genomic Sci.">
        <title>Complete genome sequence of the moderately thermophilic mineral-sulfide-oxidizing firmicute Sulfobacillus acidophilus type strain (NAL(T)).</title>
        <authorList>
            <person name="Anderson I."/>
            <person name="Chertkov O."/>
            <person name="Chen A."/>
            <person name="Saunders E."/>
            <person name="Lapidus A."/>
            <person name="Nolan M."/>
            <person name="Lucas S."/>
            <person name="Hammon N."/>
            <person name="Deshpande S."/>
            <person name="Cheng J.F."/>
            <person name="Han C."/>
            <person name="Tapia R."/>
            <person name="Goodwin L.A."/>
            <person name="Pitluck S."/>
            <person name="Liolios K."/>
            <person name="Pagani I."/>
            <person name="Ivanova N."/>
            <person name="Mikhailova N."/>
            <person name="Pati A."/>
            <person name="Palaniappan K."/>
            <person name="Land M."/>
            <person name="Pan C."/>
            <person name="Rohde M."/>
            <person name="Pukall R."/>
            <person name="Goker M."/>
            <person name="Detter J.C."/>
            <person name="Woyke T."/>
            <person name="Bristow J."/>
            <person name="Eisen J.A."/>
            <person name="Markowitz V."/>
            <person name="Hugenholtz P."/>
            <person name="Kyrpides N.C."/>
            <person name="Klenk H.P."/>
            <person name="Mavromatis K."/>
        </authorList>
    </citation>
    <scope>NUCLEOTIDE SEQUENCE [LARGE SCALE GENOMIC DNA]</scope>
    <source>
        <strain evidence="18">ATCC 700253 / DSM 10332 / NAL</strain>
    </source>
</reference>
<name>G8TYZ8_SULAD</name>
<dbReference type="STRING" id="679936.Sulac_1681"/>
<reference evidence="18" key="1">
    <citation type="submission" date="2011-12" db="EMBL/GenBank/DDBJ databases">
        <title>The complete genome of chromosome of Sulfobacillus acidophilus DSM 10332.</title>
        <authorList>
            <person name="Lucas S."/>
            <person name="Han J."/>
            <person name="Lapidus A."/>
            <person name="Bruce D."/>
            <person name="Goodwin L."/>
            <person name="Pitluck S."/>
            <person name="Peters L."/>
            <person name="Kyrpides N."/>
            <person name="Mavromatis K."/>
            <person name="Ivanova N."/>
            <person name="Mikhailova N."/>
            <person name="Chertkov O."/>
            <person name="Saunders E."/>
            <person name="Detter J.C."/>
            <person name="Tapia R."/>
            <person name="Han C."/>
            <person name="Land M."/>
            <person name="Hauser L."/>
            <person name="Markowitz V."/>
            <person name="Cheng J.-F."/>
            <person name="Hugenholtz P."/>
            <person name="Woyke T."/>
            <person name="Wu D."/>
            <person name="Pukall R."/>
            <person name="Gehrich-Schroeter G."/>
            <person name="Schneider S."/>
            <person name="Klenk H.-P."/>
            <person name="Eisen J.A."/>
        </authorList>
    </citation>
    <scope>NUCLEOTIDE SEQUENCE [LARGE SCALE GENOMIC DNA]</scope>
    <source>
        <strain evidence="18">ATCC 700253 / DSM 10332 / NAL</strain>
    </source>
</reference>
<dbReference type="PROSITE" id="PS50857">
    <property type="entry name" value="COX2_CUA"/>
    <property type="match status" value="1"/>
</dbReference>
<feature type="transmembrane region" description="Helical" evidence="15">
    <location>
        <begin position="53"/>
        <end position="74"/>
    </location>
</feature>
<keyword evidence="8" id="KW-0249">Electron transport</keyword>
<evidence type="ECO:0000256" key="15">
    <source>
        <dbReference type="SAM" id="Phobius"/>
    </source>
</evidence>
<dbReference type="GO" id="GO:0005507">
    <property type="term" value="F:copper ion binding"/>
    <property type="evidence" value="ECO:0007669"/>
    <property type="project" value="InterPro"/>
</dbReference>
<dbReference type="AlphaFoldDB" id="G8TYZ8"/>
<feature type="domain" description="Cytochrome oxidase subunit II copper A binding" evidence="16">
    <location>
        <begin position="136"/>
        <end position="270"/>
    </location>
</feature>
<keyword evidence="11 15" id="KW-0472">Membrane</keyword>
<dbReference type="InterPro" id="IPR001505">
    <property type="entry name" value="Copper_CuA"/>
</dbReference>
<keyword evidence="9 15" id="KW-1133">Transmembrane helix</keyword>
<dbReference type="PANTHER" id="PTHR22888">
    <property type="entry name" value="CYTOCHROME C OXIDASE, SUBUNIT II"/>
    <property type="match status" value="1"/>
</dbReference>
<dbReference type="KEGG" id="sap:Sulac_1681"/>
<dbReference type="PATRIC" id="fig|679936.5.peg.1750"/>
<evidence type="ECO:0000256" key="9">
    <source>
        <dbReference type="ARBA" id="ARBA00022989"/>
    </source>
</evidence>
<evidence type="ECO:0000313" key="17">
    <source>
        <dbReference type="EMBL" id="AEW05177.1"/>
    </source>
</evidence>
<dbReference type="EC" id="7.1.1.9" evidence="3"/>
<evidence type="ECO:0000256" key="2">
    <source>
        <dbReference type="ARBA" id="ARBA00007866"/>
    </source>
</evidence>
<gene>
    <name evidence="17" type="ordered locus">Sulac_1681</name>
</gene>
<dbReference type="InterPro" id="IPR036257">
    <property type="entry name" value="Cyt_c_oxidase_su2_TM_sf"/>
</dbReference>
<comment type="subcellular location">
    <subcellularLocation>
        <location evidence="1">Membrane</location>
        <topology evidence="1">Multi-pass membrane protein</topology>
    </subcellularLocation>
</comment>
<feature type="transmembrane region" description="Helical" evidence="15">
    <location>
        <begin position="95"/>
        <end position="116"/>
    </location>
</feature>
<dbReference type="PRINTS" id="PR01166">
    <property type="entry name" value="CYCOXIDASEII"/>
</dbReference>
<dbReference type="Gene3D" id="2.60.40.420">
    <property type="entry name" value="Cupredoxins - blue copper proteins"/>
    <property type="match status" value="1"/>
</dbReference>
<protein>
    <recommendedName>
        <fullName evidence="3">cytochrome-c oxidase</fullName>
        <ecNumber evidence="3">7.1.1.9</ecNumber>
    </recommendedName>
    <alternativeName>
        <fullName evidence="13">Cytochrome aa3 subunit 2</fullName>
    </alternativeName>
</protein>
<keyword evidence="7" id="KW-1278">Translocase</keyword>
<keyword evidence="10" id="KW-0186">Copper</keyword>
<dbReference type="InterPro" id="IPR008972">
    <property type="entry name" value="Cupredoxin"/>
</dbReference>
<proteinExistence type="inferred from homology"/>
<dbReference type="EMBL" id="CP003179">
    <property type="protein sequence ID" value="AEW05177.1"/>
    <property type="molecule type" value="Genomic_DNA"/>
</dbReference>
<dbReference type="PANTHER" id="PTHR22888:SF9">
    <property type="entry name" value="CYTOCHROME C OXIDASE SUBUNIT 2"/>
    <property type="match status" value="1"/>
</dbReference>
<dbReference type="GO" id="GO:0042773">
    <property type="term" value="P:ATP synthesis coupled electron transport"/>
    <property type="evidence" value="ECO:0007669"/>
    <property type="project" value="TreeGrafter"/>
</dbReference>
<dbReference type="Gene3D" id="1.10.287.90">
    <property type="match status" value="1"/>
</dbReference>
<evidence type="ECO:0000256" key="7">
    <source>
        <dbReference type="ARBA" id="ARBA00022967"/>
    </source>
</evidence>
<comment type="catalytic activity">
    <reaction evidence="14">
        <text>4 Fe(II)-[cytochrome c] + O2 + 8 H(+)(in) = 4 Fe(III)-[cytochrome c] + 2 H2O + 4 H(+)(out)</text>
        <dbReference type="Rhea" id="RHEA:11436"/>
        <dbReference type="Rhea" id="RHEA-COMP:10350"/>
        <dbReference type="Rhea" id="RHEA-COMP:14399"/>
        <dbReference type="ChEBI" id="CHEBI:15377"/>
        <dbReference type="ChEBI" id="CHEBI:15378"/>
        <dbReference type="ChEBI" id="CHEBI:15379"/>
        <dbReference type="ChEBI" id="CHEBI:29033"/>
        <dbReference type="ChEBI" id="CHEBI:29034"/>
        <dbReference type="EC" id="7.1.1.9"/>
    </reaction>
</comment>
<dbReference type="CDD" id="cd13919">
    <property type="entry name" value="CuRO_HCO_II_like_5"/>
    <property type="match status" value="1"/>
</dbReference>
<organism evidence="17 18">
    <name type="scientific">Sulfobacillus acidophilus (strain ATCC 700253 / DSM 10332 / NAL)</name>
    <dbReference type="NCBI Taxonomy" id="679936"/>
    <lineage>
        <taxon>Bacteria</taxon>
        <taxon>Bacillati</taxon>
        <taxon>Bacillota</taxon>
        <taxon>Clostridia</taxon>
        <taxon>Eubacteriales</taxon>
        <taxon>Clostridiales Family XVII. Incertae Sedis</taxon>
        <taxon>Sulfobacillus</taxon>
    </lineage>
</organism>
<evidence type="ECO:0000256" key="10">
    <source>
        <dbReference type="ARBA" id="ARBA00023008"/>
    </source>
</evidence>
<keyword evidence="18" id="KW-1185">Reference proteome</keyword>
<comment type="function">
    <text evidence="12">Subunits I and II form the functional core of the enzyme complex. Electrons originating in cytochrome c are transferred via heme a and Cu(A) to the binuclear center formed by heme a3 and Cu(B).</text>
</comment>
<evidence type="ECO:0000256" key="1">
    <source>
        <dbReference type="ARBA" id="ARBA00004141"/>
    </source>
</evidence>
<dbReference type="InterPro" id="IPR045187">
    <property type="entry name" value="CcO_II"/>
</dbReference>
<dbReference type="GO" id="GO:0016020">
    <property type="term" value="C:membrane"/>
    <property type="evidence" value="ECO:0007669"/>
    <property type="project" value="UniProtKB-SubCell"/>
</dbReference>
<evidence type="ECO:0000256" key="13">
    <source>
        <dbReference type="ARBA" id="ARBA00031399"/>
    </source>
</evidence>
<evidence type="ECO:0000256" key="8">
    <source>
        <dbReference type="ARBA" id="ARBA00022982"/>
    </source>
</evidence>
<evidence type="ECO:0000313" key="18">
    <source>
        <dbReference type="Proteomes" id="UP000005439"/>
    </source>
</evidence>
<accession>G8TYZ8</accession>
<dbReference type="GO" id="GO:0004129">
    <property type="term" value="F:cytochrome-c oxidase activity"/>
    <property type="evidence" value="ECO:0007669"/>
    <property type="project" value="UniProtKB-EC"/>
</dbReference>
<dbReference type="Pfam" id="PF00116">
    <property type="entry name" value="COX2"/>
    <property type="match status" value="1"/>
</dbReference>
<evidence type="ECO:0000256" key="14">
    <source>
        <dbReference type="ARBA" id="ARBA00047816"/>
    </source>
</evidence>
<sequence length="282" mass="31348">MMNGVVFAVLWVVISALGELGAKAWINSAPNGAGPYFGTMSNLGVISAQAFDFLVYVAVPIFVFVVLMLVFAMIRFRAPKSEVNQIKDAKDQTRANKAFIGIWIVASILLNIVVWLHPNAIGLEQVFAAQKPANNPNALVVDVTARQWEWIFSYPQYGIDESFNAAGQDTLYLPVNRPVKFILRSYDPFHTYDYQVDVIHSFWIPAFGVKLDVVPGETRVLYLTPTQLTSTEQDPMARVQCAEACGPGHPYMEANVHVVTASQFASWVKLQHKYAEEGYAAI</sequence>
<evidence type="ECO:0000256" key="5">
    <source>
        <dbReference type="ARBA" id="ARBA00022692"/>
    </source>
</evidence>
<evidence type="ECO:0000256" key="12">
    <source>
        <dbReference type="ARBA" id="ARBA00024688"/>
    </source>
</evidence>
<keyword evidence="6" id="KW-0479">Metal-binding</keyword>
<dbReference type="HOGENOM" id="CLU_036876_4_3_9"/>
<evidence type="ECO:0000256" key="6">
    <source>
        <dbReference type="ARBA" id="ARBA00022723"/>
    </source>
</evidence>
<dbReference type="InterPro" id="IPR002429">
    <property type="entry name" value="CcO_II-like_C"/>
</dbReference>
<evidence type="ECO:0000259" key="16">
    <source>
        <dbReference type="PROSITE" id="PS50857"/>
    </source>
</evidence>
<keyword evidence="5 15" id="KW-0812">Transmembrane</keyword>
<dbReference type="PROSITE" id="PS00078">
    <property type="entry name" value="COX2"/>
    <property type="match status" value="1"/>
</dbReference>
<evidence type="ECO:0000256" key="11">
    <source>
        <dbReference type="ARBA" id="ARBA00023136"/>
    </source>
</evidence>